<dbReference type="GO" id="GO:0003677">
    <property type="term" value="F:DNA binding"/>
    <property type="evidence" value="ECO:0007669"/>
    <property type="project" value="UniProtKB-UniRule"/>
</dbReference>
<evidence type="ECO:0000313" key="5">
    <source>
        <dbReference type="Proteomes" id="UP000190105"/>
    </source>
</evidence>
<dbReference type="RefSeq" id="WP_078695618.1">
    <property type="nucleotide sequence ID" value="NZ_FUYH01000003.1"/>
</dbReference>
<accession>A0A1T4WS26</accession>
<evidence type="ECO:0000256" key="2">
    <source>
        <dbReference type="PROSITE-ProRule" id="PRU00335"/>
    </source>
</evidence>
<evidence type="ECO:0000313" key="4">
    <source>
        <dbReference type="EMBL" id="SKA80136.1"/>
    </source>
</evidence>
<evidence type="ECO:0000259" key="3">
    <source>
        <dbReference type="PROSITE" id="PS50977"/>
    </source>
</evidence>
<feature type="domain" description="HTH tetR-type" evidence="3">
    <location>
        <begin position="6"/>
        <end position="66"/>
    </location>
</feature>
<dbReference type="OrthoDB" id="9785164at2"/>
<dbReference type="PRINTS" id="PR00455">
    <property type="entry name" value="HTHTETR"/>
</dbReference>
<dbReference type="Proteomes" id="UP000190105">
    <property type="component" value="Unassembled WGS sequence"/>
</dbReference>
<proteinExistence type="predicted"/>
<gene>
    <name evidence="4" type="ORF">SAMN05443428_103166</name>
</gene>
<reference evidence="5" key="1">
    <citation type="submission" date="2017-02" db="EMBL/GenBank/DDBJ databases">
        <authorList>
            <person name="Varghese N."/>
            <person name="Submissions S."/>
        </authorList>
    </citation>
    <scope>NUCLEOTIDE SEQUENCE [LARGE SCALE GENOMIC DNA]</scope>
    <source>
        <strain evidence="5">USBA 833</strain>
    </source>
</reference>
<dbReference type="AlphaFoldDB" id="A0A1T4WS26"/>
<dbReference type="PANTHER" id="PTHR43479:SF11">
    <property type="entry name" value="ACREF_ENVCD OPERON REPRESSOR-RELATED"/>
    <property type="match status" value="1"/>
</dbReference>
<dbReference type="InterPro" id="IPR001647">
    <property type="entry name" value="HTH_TetR"/>
</dbReference>
<dbReference type="PROSITE" id="PS50977">
    <property type="entry name" value="HTH_TETR_2"/>
    <property type="match status" value="1"/>
</dbReference>
<sequence>MNLSKEAKKELIISSALELFLQKGINETKITDIAEKSGVGVASVYRYFENKTNILICAATLFWQKEINKYYEMYNRDEFKNLNGLEKIKSLLYSFLEIYNHEPQFFSFLEQFDNYIKTEHVSSNLLKNYEENILNLKDLILVSIEQGKNEGLIRKDLNSSEFYITVTHSLMSLCQKLILRGDILESDNIICANAQIELLIKMSLNYISNK</sequence>
<keyword evidence="5" id="KW-1185">Reference proteome</keyword>
<keyword evidence="1 2" id="KW-0238">DNA-binding</keyword>
<dbReference type="Gene3D" id="1.10.357.10">
    <property type="entry name" value="Tetracycline Repressor, domain 2"/>
    <property type="match status" value="1"/>
</dbReference>
<protein>
    <submittedName>
        <fullName evidence="4">Transcriptional regulator, TetR family</fullName>
    </submittedName>
</protein>
<name>A0A1T4WS26_9CLOT</name>
<organism evidence="4 5">
    <name type="scientific">Caloramator quimbayensis</name>
    <dbReference type="NCBI Taxonomy" id="1147123"/>
    <lineage>
        <taxon>Bacteria</taxon>
        <taxon>Bacillati</taxon>
        <taxon>Bacillota</taxon>
        <taxon>Clostridia</taxon>
        <taxon>Eubacteriales</taxon>
        <taxon>Clostridiaceae</taxon>
        <taxon>Caloramator</taxon>
    </lineage>
</organism>
<dbReference type="PANTHER" id="PTHR43479">
    <property type="entry name" value="ACREF/ENVCD OPERON REPRESSOR-RELATED"/>
    <property type="match status" value="1"/>
</dbReference>
<dbReference type="STRING" id="1147123.SAMN05443428_103166"/>
<dbReference type="EMBL" id="FUYH01000003">
    <property type="protein sequence ID" value="SKA80136.1"/>
    <property type="molecule type" value="Genomic_DNA"/>
</dbReference>
<feature type="DNA-binding region" description="H-T-H motif" evidence="2">
    <location>
        <begin position="29"/>
        <end position="48"/>
    </location>
</feature>
<dbReference type="InterPro" id="IPR009057">
    <property type="entry name" value="Homeodomain-like_sf"/>
</dbReference>
<dbReference type="SUPFAM" id="SSF46689">
    <property type="entry name" value="Homeodomain-like"/>
    <property type="match status" value="1"/>
</dbReference>
<dbReference type="InterPro" id="IPR050624">
    <property type="entry name" value="HTH-type_Tx_Regulator"/>
</dbReference>
<dbReference type="Pfam" id="PF00440">
    <property type="entry name" value="TetR_N"/>
    <property type="match status" value="1"/>
</dbReference>
<evidence type="ECO:0000256" key="1">
    <source>
        <dbReference type="ARBA" id="ARBA00023125"/>
    </source>
</evidence>